<dbReference type="AlphaFoldDB" id="A0A5S3PP08"/>
<dbReference type="Proteomes" id="UP000310314">
    <property type="component" value="Unassembled WGS sequence"/>
</dbReference>
<organism evidence="2 3">
    <name type="scientific">Maribacter algarum</name>
    <name type="common">ex Zhang et al. 2020</name>
    <dbReference type="NCBI Taxonomy" id="2578118"/>
    <lineage>
        <taxon>Bacteria</taxon>
        <taxon>Pseudomonadati</taxon>
        <taxon>Bacteroidota</taxon>
        <taxon>Flavobacteriia</taxon>
        <taxon>Flavobacteriales</taxon>
        <taxon>Flavobacteriaceae</taxon>
        <taxon>Maribacter</taxon>
    </lineage>
</organism>
<dbReference type="PROSITE" id="PS51186">
    <property type="entry name" value="GNAT"/>
    <property type="match status" value="1"/>
</dbReference>
<dbReference type="SUPFAM" id="SSF55729">
    <property type="entry name" value="Acyl-CoA N-acyltransferases (Nat)"/>
    <property type="match status" value="1"/>
</dbReference>
<dbReference type="OrthoDB" id="758560at2"/>
<dbReference type="CDD" id="cd04301">
    <property type="entry name" value="NAT_SF"/>
    <property type="match status" value="1"/>
</dbReference>
<dbReference type="GO" id="GO:0016747">
    <property type="term" value="F:acyltransferase activity, transferring groups other than amino-acyl groups"/>
    <property type="evidence" value="ECO:0007669"/>
    <property type="project" value="InterPro"/>
</dbReference>
<comment type="caution">
    <text evidence="2">The sequence shown here is derived from an EMBL/GenBank/DDBJ whole genome shotgun (WGS) entry which is preliminary data.</text>
</comment>
<sequence>MKIHTSTSEDLREIFRLYGLATEYQKTIYPKNTWPSFERELVETEIQEQRQFKMVVENQIACVWAITFADPQIWEERDKDPSIYIHRIATNPDFRGRQYVKEIVEWARGYAESNQKRFIRLDTCGNNQKLIKHYTSCGFDFLEIVRLTNTDALPGHYQGADVCLFEIKLNVG</sequence>
<dbReference type="RefSeq" id="WP_138658969.1">
    <property type="nucleotide sequence ID" value="NZ_VATY01000003.1"/>
</dbReference>
<dbReference type="InterPro" id="IPR000182">
    <property type="entry name" value="GNAT_dom"/>
</dbReference>
<dbReference type="InterPro" id="IPR016181">
    <property type="entry name" value="Acyl_CoA_acyltransferase"/>
</dbReference>
<feature type="domain" description="N-acetyltransferase" evidence="1">
    <location>
        <begin position="1"/>
        <end position="160"/>
    </location>
</feature>
<evidence type="ECO:0000313" key="2">
    <source>
        <dbReference type="EMBL" id="TMM56101.1"/>
    </source>
</evidence>
<evidence type="ECO:0000313" key="3">
    <source>
        <dbReference type="Proteomes" id="UP000310314"/>
    </source>
</evidence>
<proteinExistence type="predicted"/>
<accession>A0A5S3PP08</accession>
<reference evidence="2 3" key="1">
    <citation type="submission" date="2019-05" db="EMBL/GenBank/DDBJ databases">
        <authorList>
            <person name="Zhang J.-Y."/>
            <person name="Feg X."/>
            <person name="Du Z.-J."/>
        </authorList>
    </citation>
    <scope>NUCLEOTIDE SEQUENCE [LARGE SCALE GENOMIC DNA]</scope>
    <source>
        <strain evidence="2 3">RZ26</strain>
    </source>
</reference>
<keyword evidence="3" id="KW-1185">Reference proteome</keyword>
<gene>
    <name evidence="2" type="ORF">FEE95_15830</name>
</gene>
<dbReference type="Pfam" id="PF00583">
    <property type="entry name" value="Acetyltransf_1"/>
    <property type="match status" value="1"/>
</dbReference>
<name>A0A5S3PP08_9FLAO</name>
<dbReference type="EMBL" id="VATY01000003">
    <property type="protein sequence ID" value="TMM56101.1"/>
    <property type="molecule type" value="Genomic_DNA"/>
</dbReference>
<protein>
    <submittedName>
        <fullName evidence="2">GNAT family N-acetyltransferase</fullName>
    </submittedName>
</protein>
<evidence type="ECO:0000259" key="1">
    <source>
        <dbReference type="PROSITE" id="PS51186"/>
    </source>
</evidence>
<dbReference type="Gene3D" id="3.40.630.30">
    <property type="match status" value="1"/>
</dbReference>
<keyword evidence="2" id="KW-0808">Transferase</keyword>